<evidence type="ECO:0000256" key="2">
    <source>
        <dbReference type="ARBA" id="ARBA00008974"/>
    </source>
</evidence>
<evidence type="ECO:0000256" key="6">
    <source>
        <dbReference type="SAM" id="Phobius"/>
    </source>
</evidence>
<dbReference type="NCBIfam" id="TIGR02358">
    <property type="entry name" value="thia_cytX"/>
    <property type="match status" value="1"/>
</dbReference>
<dbReference type="KEGG" id="ppsr:I6J18_08360"/>
<proteinExistence type="inferred from homology"/>
<dbReference type="PANTHER" id="PTHR30569:SF0">
    <property type="entry name" value="CYTOSINE PERMEASE"/>
    <property type="match status" value="1"/>
</dbReference>
<comment type="subcellular location">
    <subcellularLocation>
        <location evidence="1">Membrane</location>
        <topology evidence="1">Multi-pass membrane protein</topology>
    </subcellularLocation>
</comment>
<feature type="transmembrane region" description="Helical" evidence="6">
    <location>
        <begin position="242"/>
        <end position="269"/>
    </location>
</feature>
<dbReference type="InterPro" id="IPR001248">
    <property type="entry name" value="Pur-cyt_permease"/>
</dbReference>
<evidence type="ECO:0000256" key="4">
    <source>
        <dbReference type="ARBA" id="ARBA00022989"/>
    </source>
</evidence>
<protein>
    <submittedName>
        <fullName evidence="7">Hydroxymethylpyrimidine transporter CytX</fullName>
    </submittedName>
</protein>
<dbReference type="Proteomes" id="UP000595254">
    <property type="component" value="Chromosome"/>
</dbReference>
<keyword evidence="5 6" id="KW-0472">Membrane</keyword>
<dbReference type="GO" id="GO:0015209">
    <property type="term" value="F:cytosine transmembrane transporter activity"/>
    <property type="evidence" value="ECO:0007669"/>
    <property type="project" value="InterPro"/>
</dbReference>
<evidence type="ECO:0000256" key="5">
    <source>
        <dbReference type="ARBA" id="ARBA00023136"/>
    </source>
</evidence>
<gene>
    <name evidence="7" type="primary">cytX</name>
    <name evidence="7" type="ORF">I6J18_08360</name>
</gene>
<feature type="transmembrane region" description="Helical" evidence="6">
    <location>
        <begin position="290"/>
        <end position="307"/>
    </location>
</feature>
<feature type="transmembrane region" description="Helical" evidence="6">
    <location>
        <begin position="313"/>
        <end position="333"/>
    </location>
</feature>
<dbReference type="AlphaFoldDB" id="A0A974NQ82"/>
<feature type="transmembrane region" description="Helical" evidence="6">
    <location>
        <begin position="143"/>
        <end position="166"/>
    </location>
</feature>
<feature type="transmembrane region" description="Helical" evidence="6">
    <location>
        <begin position="39"/>
        <end position="61"/>
    </location>
</feature>
<keyword evidence="3 6" id="KW-0812">Transmembrane</keyword>
<dbReference type="GO" id="GO:0005886">
    <property type="term" value="C:plasma membrane"/>
    <property type="evidence" value="ECO:0007669"/>
    <property type="project" value="TreeGrafter"/>
</dbReference>
<feature type="transmembrane region" description="Helical" evidence="6">
    <location>
        <begin position="81"/>
        <end position="100"/>
    </location>
</feature>
<dbReference type="RefSeq" id="WP_040373369.1">
    <property type="nucleotide sequence ID" value="NZ_CP068053.1"/>
</dbReference>
<feature type="transmembrane region" description="Helical" evidence="6">
    <location>
        <begin position="120"/>
        <end position="136"/>
    </location>
</feature>
<evidence type="ECO:0000256" key="1">
    <source>
        <dbReference type="ARBA" id="ARBA00004141"/>
    </source>
</evidence>
<evidence type="ECO:0000256" key="3">
    <source>
        <dbReference type="ARBA" id="ARBA00022692"/>
    </source>
</evidence>
<feature type="transmembrane region" description="Helical" evidence="6">
    <location>
        <begin position="178"/>
        <end position="199"/>
    </location>
</feature>
<reference evidence="7 8" key="1">
    <citation type="submission" date="2021-01" db="EMBL/GenBank/DDBJ databases">
        <title>FDA dAtabase for Regulatory Grade micrObial Sequences (FDA-ARGOS): Supporting development and validation of Infectious Disease Dx tests.</title>
        <authorList>
            <person name="Nelson B."/>
            <person name="Plummer A."/>
            <person name="Tallon L."/>
            <person name="Sadzewicz L."/>
            <person name="Zhao X."/>
            <person name="Boylan J."/>
            <person name="Ott S."/>
            <person name="Bowen H."/>
            <person name="Vavikolanu K."/>
            <person name="Mehta A."/>
            <person name="Aluvathingal J."/>
            <person name="Nadendla S."/>
            <person name="Myers T."/>
            <person name="Yan Y."/>
            <person name="Sichtig H."/>
        </authorList>
    </citation>
    <scope>NUCLEOTIDE SEQUENCE [LARGE SCALE GENOMIC DNA]</scope>
    <source>
        <strain evidence="7 8">FDAARGOS_1161</strain>
    </source>
</reference>
<dbReference type="Gene3D" id="1.10.4160.10">
    <property type="entry name" value="Hydantoin permease"/>
    <property type="match status" value="1"/>
</dbReference>
<dbReference type="InterPro" id="IPR030191">
    <property type="entry name" value="CodB"/>
</dbReference>
<keyword evidence="4 6" id="KW-1133">Transmembrane helix</keyword>
<dbReference type="EMBL" id="CP068053">
    <property type="protein sequence ID" value="QQT01846.1"/>
    <property type="molecule type" value="Genomic_DNA"/>
</dbReference>
<comment type="similarity">
    <text evidence="2">Belongs to the purine-cytosine permease (2.A.39) family.</text>
</comment>
<sequence>MSGERTSLSQFSLWFGAAVSIAEMLTGALIAPLGFKNGMAAILIGHVIGGFILFMAGSIGAKSKLSSSESTRISFGTYGSYLFSLLNIIQLLGWTAVMIIGGAKTLNVVTIQLFGMNNEVVWSILIGFLIIIWISLGMKNVSYVNGIAVGILFIFTIILGVTVFSNELIPVGEMTGKMTFGTAVELNVAMALSWLPLIADYTKHVEKEKSGTFYSVLGYFIGSILMFVIGLGASLYVGTTDIASILLSAGLGGVALFIVLFATITTTFLDVYSAGISFQNISHRISEKNAGILVCILGVVLAVFVPITQYEHFLYLIGSVFAPLFAILLTEYFIFKKTSINKGTLINLSNIVIWVLGVIGYRLFLPIGSVAGVTLPIMIATGLVTIILNGGRKVWKKKF</sequence>
<organism evidence="7 8">
    <name type="scientific">Peribacillus psychrosaccharolyticus</name>
    <name type="common">Bacillus psychrosaccharolyticus</name>
    <dbReference type="NCBI Taxonomy" id="1407"/>
    <lineage>
        <taxon>Bacteria</taxon>
        <taxon>Bacillati</taxon>
        <taxon>Bacillota</taxon>
        <taxon>Bacilli</taxon>
        <taxon>Bacillales</taxon>
        <taxon>Bacillaceae</taxon>
        <taxon>Peribacillus</taxon>
    </lineage>
</organism>
<evidence type="ECO:0000313" key="7">
    <source>
        <dbReference type="EMBL" id="QQT01846.1"/>
    </source>
</evidence>
<dbReference type="PANTHER" id="PTHR30569">
    <property type="entry name" value="CYTOSINE TRANSPORTER CODB"/>
    <property type="match status" value="1"/>
</dbReference>
<name>A0A974NQ82_PERPY</name>
<feature type="transmembrane region" description="Helical" evidence="6">
    <location>
        <begin position="12"/>
        <end position="33"/>
    </location>
</feature>
<evidence type="ECO:0000313" key="8">
    <source>
        <dbReference type="Proteomes" id="UP000595254"/>
    </source>
</evidence>
<feature type="transmembrane region" description="Helical" evidence="6">
    <location>
        <begin position="345"/>
        <end position="364"/>
    </location>
</feature>
<accession>A0A974NQ82</accession>
<feature type="transmembrane region" description="Helical" evidence="6">
    <location>
        <begin position="211"/>
        <end position="236"/>
    </location>
</feature>
<feature type="transmembrane region" description="Helical" evidence="6">
    <location>
        <begin position="370"/>
        <end position="390"/>
    </location>
</feature>
<dbReference type="InterPro" id="IPR012732">
    <property type="entry name" value="Thia_CytX"/>
</dbReference>
<keyword evidence="8" id="KW-1185">Reference proteome</keyword>
<dbReference type="Pfam" id="PF02133">
    <property type="entry name" value="Transp_cyt_pur"/>
    <property type="match status" value="1"/>
</dbReference>